<dbReference type="Proteomes" id="UP001172457">
    <property type="component" value="Chromosome 7"/>
</dbReference>
<protein>
    <submittedName>
        <fullName evidence="1">Uncharacterized protein</fullName>
    </submittedName>
</protein>
<organism evidence="1 2">
    <name type="scientific">Centaurea solstitialis</name>
    <name type="common">yellow star-thistle</name>
    <dbReference type="NCBI Taxonomy" id="347529"/>
    <lineage>
        <taxon>Eukaryota</taxon>
        <taxon>Viridiplantae</taxon>
        <taxon>Streptophyta</taxon>
        <taxon>Embryophyta</taxon>
        <taxon>Tracheophyta</taxon>
        <taxon>Spermatophyta</taxon>
        <taxon>Magnoliopsida</taxon>
        <taxon>eudicotyledons</taxon>
        <taxon>Gunneridae</taxon>
        <taxon>Pentapetalae</taxon>
        <taxon>asterids</taxon>
        <taxon>campanulids</taxon>
        <taxon>Asterales</taxon>
        <taxon>Asteraceae</taxon>
        <taxon>Carduoideae</taxon>
        <taxon>Cardueae</taxon>
        <taxon>Centaureinae</taxon>
        <taxon>Centaurea</taxon>
    </lineage>
</organism>
<evidence type="ECO:0000313" key="1">
    <source>
        <dbReference type="EMBL" id="KAJ9542009.1"/>
    </source>
</evidence>
<name>A0AA38SFQ3_9ASTR</name>
<reference evidence="1" key="1">
    <citation type="submission" date="2023-03" db="EMBL/GenBank/DDBJ databases">
        <title>Chromosome-scale reference genome and RAD-based genetic map of yellow starthistle (Centaurea solstitialis) reveal putative structural variation and QTLs associated with invader traits.</title>
        <authorList>
            <person name="Reatini B."/>
            <person name="Cang F.A."/>
            <person name="Jiang Q."/>
            <person name="Mckibben M.T.W."/>
            <person name="Barker M.S."/>
            <person name="Rieseberg L.H."/>
            <person name="Dlugosch K.M."/>
        </authorList>
    </citation>
    <scope>NUCLEOTIDE SEQUENCE</scope>
    <source>
        <strain evidence="1">CAN-66</strain>
        <tissue evidence="1">Leaf</tissue>
    </source>
</reference>
<comment type="caution">
    <text evidence="1">The sequence shown here is derived from an EMBL/GenBank/DDBJ whole genome shotgun (WGS) entry which is preliminary data.</text>
</comment>
<dbReference type="AlphaFoldDB" id="A0AA38SFQ3"/>
<keyword evidence="2" id="KW-1185">Reference proteome</keyword>
<evidence type="ECO:0000313" key="2">
    <source>
        <dbReference type="Proteomes" id="UP001172457"/>
    </source>
</evidence>
<sequence>MNILEHGVVYLTQKKKERKFMRFGELAHFCDGTLLYVYNGLPSRLLTDQIPKTKHNDGKAKVLKAMNLIEEKLMERLMFQIVEAALKLRSRIIGEWDEYLQIIHDAEFNCDPWNECCPKILIVIGRYSDIILWNPLTGHYKTLSKDISHANWFTIPARGYGLYYNCLDDDYKLC</sequence>
<accession>A0AA38SFQ3</accession>
<gene>
    <name evidence="1" type="ORF">OSB04_028515</name>
</gene>
<dbReference type="EMBL" id="JARYMX010000007">
    <property type="protein sequence ID" value="KAJ9542009.1"/>
    <property type="molecule type" value="Genomic_DNA"/>
</dbReference>
<proteinExistence type="predicted"/>